<protein>
    <submittedName>
        <fullName evidence="2">Uncharacterized protein</fullName>
    </submittedName>
</protein>
<keyword evidence="1" id="KW-0812">Transmembrane</keyword>
<name>A0A316EJV4_9BURK</name>
<comment type="caution">
    <text evidence="2">The sequence shown here is derived from an EMBL/GenBank/DDBJ whole genome shotgun (WGS) entry which is preliminary data.</text>
</comment>
<evidence type="ECO:0000256" key="1">
    <source>
        <dbReference type="SAM" id="Phobius"/>
    </source>
</evidence>
<accession>A0A316EJV4</accession>
<sequence>MYGVLGLIPGVASLVAAYRPNAPWSEHALLAAGWLAAGGFAFMVFRFAHRLMTACEDREGYEEARI</sequence>
<dbReference type="EMBL" id="QGGT01000008">
    <property type="protein sequence ID" value="PWK31904.1"/>
    <property type="molecule type" value="Genomic_DNA"/>
</dbReference>
<proteinExistence type="predicted"/>
<evidence type="ECO:0000313" key="2">
    <source>
        <dbReference type="EMBL" id="PWK31904.1"/>
    </source>
</evidence>
<keyword evidence="1" id="KW-1133">Transmembrane helix</keyword>
<evidence type="ECO:0000313" key="3">
    <source>
        <dbReference type="Proteomes" id="UP000245754"/>
    </source>
</evidence>
<keyword evidence="1" id="KW-0472">Membrane</keyword>
<dbReference type="AlphaFoldDB" id="A0A316EJV4"/>
<gene>
    <name evidence="2" type="ORF">C7419_10844</name>
</gene>
<keyword evidence="3" id="KW-1185">Reference proteome</keyword>
<organism evidence="2 3">
    <name type="scientific">Cupriavidus plantarum</name>
    <dbReference type="NCBI Taxonomy" id="942865"/>
    <lineage>
        <taxon>Bacteria</taxon>
        <taxon>Pseudomonadati</taxon>
        <taxon>Pseudomonadota</taxon>
        <taxon>Betaproteobacteria</taxon>
        <taxon>Burkholderiales</taxon>
        <taxon>Burkholderiaceae</taxon>
        <taxon>Cupriavidus</taxon>
    </lineage>
</organism>
<reference evidence="2 3" key="1">
    <citation type="submission" date="2018-05" db="EMBL/GenBank/DDBJ databases">
        <title>Genomic Encyclopedia of Type Strains, Phase IV (KMG-V): Genome sequencing to study the core and pangenomes of soil and plant-associated prokaryotes.</title>
        <authorList>
            <person name="Whitman W."/>
        </authorList>
    </citation>
    <scope>NUCLEOTIDE SEQUENCE [LARGE SCALE GENOMIC DNA]</scope>
    <source>
        <strain evidence="2 3">SLV-132</strain>
    </source>
</reference>
<feature type="transmembrane region" description="Helical" evidence="1">
    <location>
        <begin position="27"/>
        <end position="48"/>
    </location>
</feature>
<dbReference type="Proteomes" id="UP000245754">
    <property type="component" value="Unassembled WGS sequence"/>
</dbReference>